<dbReference type="EMBL" id="WMBA01000001">
    <property type="protein sequence ID" value="MTD52463.1"/>
    <property type="molecule type" value="Genomic_DNA"/>
</dbReference>
<protein>
    <recommendedName>
        <fullName evidence="1">2-oxoacid dehydrogenase acyltransferase catalytic domain-containing protein</fullName>
    </recommendedName>
</protein>
<gene>
    <name evidence="2" type="ORF">GKO32_00465</name>
</gene>
<dbReference type="Gene3D" id="3.30.559.10">
    <property type="entry name" value="Chloramphenicol acetyltransferase-like domain"/>
    <property type="match status" value="1"/>
</dbReference>
<dbReference type="Pfam" id="PF00198">
    <property type="entry name" value="2-oxoacid_dh"/>
    <property type="match status" value="1"/>
</dbReference>
<feature type="domain" description="2-oxoacid dehydrogenase acyltransferase catalytic" evidence="1">
    <location>
        <begin position="1"/>
        <end position="39"/>
    </location>
</feature>
<dbReference type="GO" id="GO:0016746">
    <property type="term" value="F:acyltransferase activity"/>
    <property type="evidence" value="ECO:0007669"/>
    <property type="project" value="InterPro"/>
</dbReference>
<dbReference type="AlphaFoldDB" id="A0A6N7YUD5"/>
<dbReference type="InterPro" id="IPR001078">
    <property type="entry name" value="2-oxoacid_DH_actylTfrase"/>
</dbReference>
<comment type="caution">
    <text evidence="2">The sequence shown here is derived from an EMBL/GenBank/DDBJ whole genome shotgun (WGS) entry which is preliminary data.</text>
</comment>
<dbReference type="Proteomes" id="UP000440096">
    <property type="component" value="Unassembled WGS sequence"/>
</dbReference>
<evidence type="ECO:0000259" key="1">
    <source>
        <dbReference type="Pfam" id="PF00198"/>
    </source>
</evidence>
<evidence type="ECO:0000313" key="3">
    <source>
        <dbReference type="Proteomes" id="UP000440096"/>
    </source>
</evidence>
<proteinExistence type="predicted"/>
<keyword evidence="3" id="KW-1185">Reference proteome</keyword>
<reference evidence="2 3" key="1">
    <citation type="submission" date="2019-11" db="EMBL/GenBank/DDBJ databases">
        <title>Draft genome of Amycolatopsis RM579.</title>
        <authorList>
            <person name="Duangmal K."/>
            <person name="Mingma R."/>
        </authorList>
    </citation>
    <scope>NUCLEOTIDE SEQUENCE [LARGE SCALE GENOMIC DNA]</scope>
    <source>
        <strain evidence="2 3">RM579</strain>
    </source>
</reference>
<name>A0A6N7YUD5_9PSEU</name>
<dbReference type="SUPFAM" id="SSF52777">
    <property type="entry name" value="CoA-dependent acyltransferases"/>
    <property type="match status" value="1"/>
</dbReference>
<sequence>MNASAVDDAVLLHRQVSIGVATETPDGLVVPVVAWTARRSPFPTSLG</sequence>
<accession>A0A6N7YUD5</accession>
<dbReference type="InterPro" id="IPR023213">
    <property type="entry name" value="CAT-like_dom_sf"/>
</dbReference>
<organism evidence="2 3">
    <name type="scientific">Amycolatopsis pithecellobii</name>
    <dbReference type="NCBI Taxonomy" id="664692"/>
    <lineage>
        <taxon>Bacteria</taxon>
        <taxon>Bacillati</taxon>
        <taxon>Actinomycetota</taxon>
        <taxon>Actinomycetes</taxon>
        <taxon>Pseudonocardiales</taxon>
        <taxon>Pseudonocardiaceae</taxon>
        <taxon>Amycolatopsis</taxon>
    </lineage>
</organism>
<evidence type="ECO:0000313" key="2">
    <source>
        <dbReference type="EMBL" id="MTD52463.1"/>
    </source>
</evidence>